<feature type="transmembrane region" description="Helical" evidence="1">
    <location>
        <begin position="114"/>
        <end position="135"/>
    </location>
</feature>
<proteinExistence type="predicted"/>
<evidence type="ECO:0000313" key="3">
    <source>
        <dbReference type="Proteomes" id="UP001207918"/>
    </source>
</evidence>
<name>A0ABT3PR10_9BACT</name>
<gene>
    <name evidence="2" type="ORF">J6I44_15620</name>
</gene>
<dbReference type="RefSeq" id="WP_265767082.1">
    <property type="nucleotide sequence ID" value="NZ_JAGGJA010000011.1"/>
</dbReference>
<organism evidence="2 3">
    <name type="scientific">Fodinibius salsisoli</name>
    <dbReference type="NCBI Taxonomy" id="2820877"/>
    <lineage>
        <taxon>Bacteria</taxon>
        <taxon>Pseudomonadati</taxon>
        <taxon>Balneolota</taxon>
        <taxon>Balneolia</taxon>
        <taxon>Balneolales</taxon>
        <taxon>Balneolaceae</taxon>
        <taxon>Fodinibius</taxon>
    </lineage>
</organism>
<reference evidence="2 3" key="1">
    <citation type="submission" date="2021-03" db="EMBL/GenBank/DDBJ databases">
        <title>Aliifodinibius sp. nov., a new bacterium isolated from saline soil.</title>
        <authorList>
            <person name="Galisteo C."/>
            <person name="De La Haba R."/>
            <person name="Sanchez-Porro C."/>
            <person name="Ventosa A."/>
        </authorList>
    </citation>
    <scope>NUCLEOTIDE SEQUENCE [LARGE SCALE GENOMIC DNA]</scope>
    <source>
        <strain evidence="2 3">1BSP15-2V2</strain>
    </source>
</reference>
<keyword evidence="3" id="KW-1185">Reference proteome</keyword>
<sequence length="148" mass="16903">MSQKEIYAWSSLVSSIVLLTFYLVSVFGWPEGMAGYDFIMNLFWKILGIAVAVEVVLALLKEFNAGEDQDDDEQVLIESKSYRNAYYLLMGALVTLMVHIFINEAASEFAGKEMWLTVPFMTLHLLVIIVFTASITKSTTQLYYYIKR</sequence>
<keyword evidence="1" id="KW-0812">Transmembrane</keyword>
<feature type="transmembrane region" description="Helical" evidence="1">
    <location>
        <begin position="6"/>
        <end position="30"/>
    </location>
</feature>
<keyword evidence="1" id="KW-0472">Membrane</keyword>
<feature type="transmembrane region" description="Helical" evidence="1">
    <location>
        <begin position="42"/>
        <end position="60"/>
    </location>
</feature>
<protein>
    <submittedName>
        <fullName evidence="2">Uncharacterized protein</fullName>
    </submittedName>
</protein>
<evidence type="ECO:0000256" key="1">
    <source>
        <dbReference type="SAM" id="Phobius"/>
    </source>
</evidence>
<accession>A0ABT3PR10</accession>
<keyword evidence="1" id="KW-1133">Transmembrane helix</keyword>
<feature type="transmembrane region" description="Helical" evidence="1">
    <location>
        <begin position="85"/>
        <end position="102"/>
    </location>
</feature>
<dbReference type="Proteomes" id="UP001207918">
    <property type="component" value="Unassembled WGS sequence"/>
</dbReference>
<comment type="caution">
    <text evidence="2">The sequence shown here is derived from an EMBL/GenBank/DDBJ whole genome shotgun (WGS) entry which is preliminary data.</text>
</comment>
<evidence type="ECO:0000313" key="2">
    <source>
        <dbReference type="EMBL" id="MCW9708295.1"/>
    </source>
</evidence>
<dbReference type="EMBL" id="JAGGJA010000011">
    <property type="protein sequence ID" value="MCW9708295.1"/>
    <property type="molecule type" value="Genomic_DNA"/>
</dbReference>